<evidence type="ECO:0000313" key="2">
    <source>
        <dbReference type="EMBL" id="QXJ35165.1"/>
    </source>
</evidence>
<keyword evidence="1" id="KW-0812">Transmembrane</keyword>
<keyword evidence="3" id="KW-1185">Reference proteome</keyword>
<dbReference type="EMBL" id="CP077713">
    <property type="protein sequence ID" value="QXJ35165.1"/>
    <property type="molecule type" value="Genomic_DNA"/>
</dbReference>
<evidence type="ECO:0008006" key="4">
    <source>
        <dbReference type="Google" id="ProtNLM"/>
    </source>
</evidence>
<keyword evidence="1" id="KW-1133">Transmembrane helix</keyword>
<sequence>MKPKGNYLKNVLNIYLNFWLGILGGGVIDYFRGFSKPGVQAYLPFPWYELLLKVIEVNFTFSVIIFLLGINRVVQRIVIVIISFIIGEIVFTSGFFIGLIGILPHGLLEIFGFSLIAYAGQNLRSKDNYVKPLLLGYFLLIIAAFIESFLTVYILQQTIGLSI</sequence>
<feature type="transmembrane region" description="Helical" evidence="1">
    <location>
        <begin position="77"/>
        <end position="96"/>
    </location>
</feature>
<accession>A0A8F5C1E6</accession>
<reference evidence="2 3" key="1">
    <citation type="journal article" date="2021" name="Environ. Microbiol.">
        <title>New insights into the diversity and evolution of the archaeal mobilome from three complete genomes of Saccharolobus shibatae.</title>
        <authorList>
            <person name="Medvedeva S."/>
            <person name="Brandt D."/>
            <person name="Cvirkaite-Krupovic V."/>
            <person name="Liu Y."/>
            <person name="Severinov K."/>
            <person name="Ishino S."/>
            <person name="Ishino Y."/>
            <person name="Prangishvili D."/>
            <person name="Kalinowski J."/>
            <person name="Krupovic M."/>
        </authorList>
    </citation>
    <scope>NUCLEOTIDE SEQUENCE [LARGE SCALE GENOMIC DNA]</scope>
    <source>
        <strain evidence="2 3">S38A</strain>
    </source>
</reference>
<dbReference type="GeneID" id="65557093"/>
<dbReference type="RefSeq" id="WP_218257825.1">
    <property type="nucleotide sequence ID" value="NZ_CP077713.1"/>
</dbReference>
<feature type="transmembrane region" description="Helical" evidence="1">
    <location>
        <begin position="132"/>
        <end position="155"/>
    </location>
</feature>
<dbReference type="Proteomes" id="UP000694036">
    <property type="component" value="Chromosome"/>
</dbReference>
<dbReference type="AlphaFoldDB" id="A0A8F5C1E6"/>
<feature type="transmembrane region" description="Helical" evidence="1">
    <location>
        <begin position="102"/>
        <end position="120"/>
    </location>
</feature>
<feature type="transmembrane region" description="Helical" evidence="1">
    <location>
        <begin position="51"/>
        <end position="70"/>
    </location>
</feature>
<evidence type="ECO:0000313" key="3">
    <source>
        <dbReference type="Proteomes" id="UP000694036"/>
    </source>
</evidence>
<organism evidence="2 3">
    <name type="scientific">Saccharolobus shibatae</name>
    <dbReference type="NCBI Taxonomy" id="2286"/>
    <lineage>
        <taxon>Archaea</taxon>
        <taxon>Thermoproteota</taxon>
        <taxon>Thermoprotei</taxon>
        <taxon>Sulfolobales</taxon>
        <taxon>Sulfolobaceae</taxon>
        <taxon>Saccharolobus</taxon>
    </lineage>
</organism>
<evidence type="ECO:0000256" key="1">
    <source>
        <dbReference type="SAM" id="Phobius"/>
    </source>
</evidence>
<gene>
    <name evidence="2" type="ORF">J5U22_01712</name>
</gene>
<name>A0A8F5C1E6_9CREN</name>
<protein>
    <recommendedName>
        <fullName evidence="4">Stage II sporulation protein M</fullName>
    </recommendedName>
</protein>
<proteinExistence type="predicted"/>
<keyword evidence="1" id="KW-0472">Membrane</keyword>
<feature type="transmembrane region" description="Helical" evidence="1">
    <location>
        <begin position="12"/>
        <end position="31"/>
    </location>
</feature>